<dbReference type="PANTHER" id="PTHR22642:SF2">
    <property type="entry name" value="PROTEIN LONG AFTER FAR-RED 3"/>
    <property type="match status" value="1"/>
</dbReference>
<organism evidence="2">
    <name type="scientific">marine metagenome</name>
    <dbReference type="NCBI Taxonomy" id="408172"/>
    <lineage>
        <taxon>unclassified sequences</taxon>
        <taxon>metagenomes</taxon>
        <taxon>ecological metagenomes</taxon>
    </lineage>
</organism>
<dbReference type="CDD" id="cd01300">
    <property type="entry name" value="YtcJ_like"/>
    <property type="match status" value="1"/>
</dbReference>
<sequence>MLTIIKLKTNMPNSSKKASEILLPTSLMRYTNLLLVLSLFSCSESDQPASISVTRDAELLMLNGKVYTVNPKQSWAEAVAITDGRIIWVGNTKDAKSWQGERTHTIDLAGKMVLPGFQDIHIHPVHSGVSYQQCALFDIEGVTQLQQHIKQCAENEPGEWVRGGGWLVTNFAPSGLPDKNLLDEIVPDRPVALKSSDGHSMWVNSRALELAGITAESQDPVGGRIDRYPNSKEPSGSLQETSAMNLVHMVEPELTQMELEAGLAYSRDHLHSLGITAVQDAILKLTPGDAYYGLPAYRALEERGELNLHVINAMYWENEISLEQQLPAFLKARDESTPYIRNTAIKIWQDGVIETETAALLEPYLNRDDQFAGELLNQPTLLNAAVTALDAAGFQIHFHAIGDRAIRSAFDALQIARETNGKHDNRHHISHIQLFSPADIPRFVELGVVANFQPLWAIEDGYITDLTIPRIGEERGKLLYPIGSVQRTGARVAFGSDWYVTSANPLDGIEVAVTRLDPNGKTDKPLGENEEISLAQAIENYTLNSAYVNFLEADTGSIEIGKLADIIVLDHNLFDVPSSEINQVRVVATLFGGKLVFGGLD</sequence>
<accession>A0A381QY76</accession>
<dbReference type="InterPro" id="IPR033932">
    <property type="entry name" value="YtcJ-like"/>
</dbReference>
<dbReference type="Gene3D" id="3.10.310.70">
    <property type="match status" value="1"/>
</dbReference>
<dbReference type="GO" id="GO:0016810">
    <property type="term" value="F:hydrolase activity, acting on carbon-nitrogen (but not peptide) bonds"/>
    <property type="evidence" value="ECO:0007669"/>
    <property type="project" value="InterPro"/>
</dbReference>
<evidence type="ECO:0000259" key="1">
    <source>
        <dbReference type="Pfam" id="PF07969"/>
    </source>
</evidence>
<dbReference type="PANTHER" id="PTHR22642">
    <property type="entry name" value="IMIDAZOLONEPROPIONASE"/>
    <property type="match status" value="1"/>
</dbReference>
<feature type="domain" description="Amidohydrolase 3" evidence="1">
    <location>
        <begin position="105"/>
        <end position="597"/>
    </location>
</feature>
<dbReference type="EMBL" id="UINC01001509">
    <property type="protein sequence ID" value="SUZ82483.1"/>
    <property type="molecule type" value="Genomic_DNA"/>
</dbReference>
<dbReference type="SUPFAM" id="SSF51556">
    <property type="entry name" value="Metallo-dependent hydrolases"/>
    <property type="match status" value="1"/>
</dbReference>
<dbReference type="Gene3D" id="2.30.40.10">
    <property type="entry name" value="Urease, subunit C, domain 1"/>
    <property type="match status" value="1"/>
</dbReference>
<dbReference type="Pfam" id="PF07969">
    <property type="entry name" value="Amidohydro_3"/>
    <property type="match status" value="1"/>
</dbReference>
<protein>
    <recommendedName>
        <fullName evidence="1">Amidohydrolase 3 domain-containing protein</fullName>
    </recommendedName>
</protein>
<gene>
    <name evidence="2" type="ORF">METZ01_LOCUS35337</name>
</gene>
<dbReference type="InterPro" id="IPR032466">
    <property type="entry name" value="Metal_Hydrolase"/>
</dbReference>
<proteinExistence type="predicted"/>
<dbReference type="SUPFAM" id="SSF51338">
    <property type="entry name" value="Composite domain of metallo-dependent hydrolases"/>
    <property type="match status" value="1"/>
</dbReference>
<dbReference type="AlphaFoldDB" id="A0A381QY76"/>
<evidence type="ECO:0000313" key="2">
    <source>
        <dbReference type="EMBL" id="SUZ82483.1"/>
    </source>
</evidence>
<dbReference type="InterPro" id="IPR011059">
    <property type="entry name" value="Metal-dep_hydrolase_composite"/>
</dbReference>
<dbReference type="InterPro" id="IPR013108">
    <property type="entry name" value="Amidohydro_3"/>
</dbReference>
<reference evidence="2" key="1">
    <citation type="submission" date="2018-05" db="EMBL/GenBank/DDBJ databases">
        <authorList>
            <person name="Lanie J.A."/>
            <person name="Ng W.-L."/>
            <person name="Kazmierczak K.M."/>
            <person name="Andrzejewski T.M."/>
            <person name="Davidsen T.M."/>
            <person name="Wayne K.J."/>
            <person name="Tettelin H."/>
            <person name="Glass J.I."/>
            <person name="Rusch D."/>
            <person name="Podicherti R."/>
            <person name="Tsui H.-C.T."/>
            <person name="Winkler M.E."/>
        </authorList>
    </citation>
    <scope>NUCLEOTIDE SEQUENCE</scope>
</reference>
<name>A0A381QY76_9ZZZZ</name>
<dbReference type="Gene3D" id="3.20.20.140">
    <property type="entry name" value="Metal-dependent hydrolases"/>
    <property type="match status" value="1"/>
</dbReference>